<feature type="region of interest" description="Disordered" evidence="1">
    <location>
        <begin position="1"/>
        <end position="80"/>
    </location>
</feature>
<evidence type="ECO:0000259" key="2">
    <source>
        <dbReference type="Pfam" id="PF12432"/>
    </source>
</evidence>
<evidence type="ECO:0000259" key="4">
    <source>
        <dbReference type="Pfam" id="PF22929"/>
    </source>
</evidence>
<gene>
    <name evidence="5" type="ORF">BINO364_LOCUS13858</name>
</gene>
<protein>
    <recommendedName>
        <fullName evidence="7">Integrator complex subunit 1</fullName>
    </recommendedName>
</protein>
<organism evidence="5 6">
    <name type="scientific">Brenthis ino</name>
    <name type="common">lesser marbled fritillary</name>
    <dbReference type="NCBI Taxonomy" id="405034"/>
    <lineage>
        <taxon>Eukaryota</taxon>
        <taxon>Metazoa</taxon>
        <taxon>Ecdysozoa</taxon>
        <taxon>Arthropoda</taxon>
        <taxon>Hexapoda</taxon>
        <taxon>Insecta</taxon>
        <taxon>Pterygota</taxon>
        <taxon>Neoptera</taxon>
        <taxon>Endopterygota</taxon>
        <taxon>Lepidoptera</taxon>
        <taxon>Glossata</taxon>
        <taxon>Ditrysia</taxon>
        <taxon>Papilionoidea</taxon>
        <taxon>Nymphalidae</taxon>
        <taxon>Heliconiinae</taxon>
        <taxon>Argynnini</taxon>
        <taxon>Brenthis</taxon>
    </lineage>
</organism>
<dbReference type="GO" id="GO:0034474">
    <property type="term" value="P:U2 snRNA 3'-end processing"/>
    <property type="evidence" value="ECO:0007669"/>
    <property type="project" value="InterPro"/>
</dbReference>
<evidence type="ECO:0000256" key="1">
    <source>
        <dbReference type="SAM" id="MobiDB-lite"/>
    </source>
</evidence>
<dbReference type="SUPFAM" id="SSF48371">
    <property type="entry name" value="ARM repeat"/>
    <property type="match status" value="1"/>
</dbReference>
<feature type="non-terminal residue" evidence="5">
    <location>
        <position position="1981"/>
    </location>
</feature>
<dbReference type="EMBL" id="OV170227">
    <property type="protein sequence ID" value="CAH0728666.1"/>
    <property type="molecule type" value="Genomic_DNA"/>
</dbReference>
<dbReference type="InterPro" id="IPR038902">
    <property type="entry name" value="INTS1"/>
</dbReference>
<dbReference type="Pfam" id="PF22929">
    <property type="entry name" value="INTS1_INTS2-bd"/>
    <property type="match status" value="1"/>
</dbReference>
<feature type="domain" description="Integrator complex subunit 1 INTS2-binding" evidence="4">
    <location>
        <begin position="886"/>
        <end position="1224"/>
    </location>
</feature>
<dbReference type="InterPro" id="IPR016024">
    <property type="entry name" value="ARM-type_fold"/>
</dbReference>
<dbReference type="InterPro" id="IPR022145">
    <property type="entry name" value="INTS1_RPB2-bd"/>
</dbReference>
<name>A0A8J9YI51_9NEOP</name>
<dbReference type="PANTHER" id="PTHR21224">
    <property type="entry name" value="INTEGRATOR COMPLEX SUBUNIT 1"/>
    <property type="match status" value="1"/>
</dbReference>
<sequence length="1981" mass="213600">MERGKMSSAGRGGKSKAPQHPQDIFALGGKSTVVVSRDSEKRNIHKPSTSGVGERKREPSGFGNQPQSKRARIGSPAEAVSGTSLDVDPVDLVPNVLQALDTHNSDKLLGLLTGSIRLLKSQRSKPDPILCMSMLYLTKIRPNMFAHETVTQTLCTLLKREQGAAFKSKGNPLVFVLACNMLYAGHKDSNNWPDTFIKVYIEDALNERWWVDCSWCKCLVENIVTAFGTKQPAPHLIPTDNTLGTMSPSGSGSPLMGSNEEDADNTELEYSVFPRYSSSYETVEALVLEAIKEQIQRRVAPDAIGKGFLKLLSATCGFPEIRMIAASRLEAWLHSGKLWRAAQELLAHVCANAHAAGPSAARDHEVLAQLVRMRLKTKPLQAAYQACLREMVSSSPALLRSVVTHTIYNELSNVRSPNNMAVLAALIQAQPQLVPAAMADTYQEIVFRPDDYLRPLRALTRECVRAARSDAAALLPLARALAHPPPIDPPQEIRERAFQSIADLFCVCCLVTAAAAAHGKHAGGEHRALLAALQQQALGWLLDTAVAVYRPARHDCLHVLNKIMFVEPAETYSKVDNWPPESERALTHRLCAEAPLPQNTLLRLIFIGLSEDIPVTATEVFELIEQLVRRACALPPDEQPLQVDKLEIAEYIFQLCQFHPPDNITLPAGYTPPALAITSLYWRGWMLLTMLAAHNPQDFAERAANAYPTLRALIECCITGKPSIEWNGAGEAERLEAERAAVLQLETHLAAASNAKLPVTEHSSRLLAQLTMLEPGGPARRPPAAVLEALQALSSQLRLSRLLCRQPALLLQLVERHGTRRAMPWLHQLLRHDRLELSVLPVQCLCEFLSAGGAGGAGAGGAEAGKAGELCAHLRRTLHSEEGARAVLHYYLQRLAHAHAPTRASANRGLKLVLSQSDDTTEMDYNADVSPESWLPLLPALRHWEALRGEAVRRVRAACLAESAPPHVAAYLAFLARHAPHAAPRDLTDIVLDLSQVLMERTTVMGYVLPPVDCTETPRDERLLAQHRALHALTTIFYTHLRQVLSSEAAEAGEAEEGEGWSAGERVALAWAGGRRAVLHVVVAHAHLKLLCFGPSYFDTNQEMYSWLLSTWVADAPEATVAGAGAAAAGEEGEGVLLPDWLRLSLVRSARPALLEAGLRGLPANKLALFIQTFGMPVSSMSALLAALDACPAGAVVRLGVERAYMAQLLRVQRARGAGGGHAFAAALRLARPVYPPDDTLFAEETLPDEEEDPWSCARQLNKLDVGAVGALLATAFADAGTFHGDLDTTFTQLQGFIVEEANQPGCGAYTSAVLEHLRGAGAGGLLRRPALAAPLLRTLLHAAPDGLPEIASRLVSQCKCARGPAAEALRAAAGAGAARAAPALPPGADKDQLVTALESATPSTLEAIGNKIIETQDTQVVVDTITHLLEKNQQGCYEIPVKCEADEKTLSCAAHVLSARGLGAGLLLDWLSELQRETLGRQMRLMFQRGGGAWRPLLVTLLAHRASWRTLHQALDRLTAQGGWSARAVLDFAETLVGSPRVAQGRDRAAPKHHAPRDSLRLTHNQLGVLVRYVGEEAREAEEREGLEGARRRVEARLPLLLRCAAAPHALLAAALAAADAHPLLLLLLYMKVPKVLQLLRECEALPGAGARRLARADAARRSTSATDRVAHALLTALAAPHHHSKEHAQRMSRTEAGARAVFARCLGAGARALPLAGALLRGVRARHHHALHHLLAAIEMLSDDDLFADHATEEIHGILECFLNIVKQGGGGGGAGPLAHRVAALLRRYRAARPHRAAALLHAHRDTIASHAALASAAGGEAPPASSSPPPHALLALQRRIAPPDELHWLIQEIEAWGVRRGGAWGGPASADALLRAAAPLAAAPHPQLRAATLSLLAKLLPAAPDTHPGLQAILECLDSSQPEIAQSAIDKLPELIVGIQEHAARILTRVFDLGLRSRQPVEQCIAKCVSTINLNRGC</sequence>
<evidence type="ECO:0000313" key="6">
    <source>
        <dbReference type="Proteomes" id="UP000838878"/>
    </source>
</evidence>
<feature type="domain" description="Integrator complex subunit 1 R3" evidence="3">
    <location>
        <begin position="1668"/>
        <end position="1815"/>
    </location>
</feature>
<reference evidence="5" key="1">
    <citation type="submission" date="2021-12" db="EMBL/GenBank/DDBJ databases">
        <authorList>
            <person name="Martin H S."/>
        </authorList>
    </citation>
    <scope>NUCLEOTIDE SEQUENCE</scope>
</reference>
<dbReference type="Pfam" id="PF12432">
    <property type="entry name" value="INTS1_RP2B-bd"/>
    <property type="match status" value="1"/>
</dbReference>
<accession>A0A8J9YI51</accession>
<evidence type="ECO:0008006" key="7">
    <source>
        <dbReference type="Google" id="ProtNLM"/>
    </source>
</evidence>
<dbReference type="OrthoDB" id="19938at2759"/>
<evidence type="ECO:0000313" key="5">
    <source>
        <dbReference type="EMBL" id="CAH0728666.1"/>
    </source>
</evidence>
<dbReference type="Pfam" id="PF22927">
    <property type="entry name" value="INT1_R3"/>
    <property type="match status" value="1"/>
</dbReference>
<dbReference type="PANTHER" id="PTHR21224:SF1">
    <property type="entry name" value="INTEGRATOR COMPLEX SUBUNIT 1"/>
    <property type="match status" value="1"/>
</dbReference>
<dbReference type="Proteomes" id="UP000838878">
    <property type="component" value="Chromosome 7"/>
</dbReference>
<evidence type="ECO:0000259" key="3">
    <source>
        <dbReference type="Pfam" id="PF22927"/>
    </source>
</evidence>
<feature type="domain" description="Integrator complex subunit 1 RPB2-binding" evidence="2">
    <location>
        <begin position="281"/>
        <end position="434"/>
    </location>
</feature>
<dbReference type="GO" id="GO:0032039">
    <property type="term" value="C:integrator complex"/>
    <property type="evidence" value="ECO:0007669"/>
    <property type="project" value="InterPro"/>
</dbReference>
<dbReference type="InterPro" id="IPR053964">
    <property type="entry name" value="INT1_R3"/>
</dbReference>
<dbReference type="InterPro" id="IPR053966">
    <property type="entry name" value="INTS1_INTS2-bd"/>
</dbReference>
<keyword evidence="6" id="KW-1185">Reference proteome</keyword>
<proteinExistence type="predicted"/>